<dbReference type="InterPro" id="IPR046336">
    <property type="entry name" value="Lon_prtase_N_sf"/>
</dbReference>
<dbReference type="SUPFAM" id="SSF88697">
    <property type="entry name" value="PUA domain-like"/>
    <property type="match status" value="1"/>
</dbReference>
<reference evidence="2 3" key="1">
    <citation type="submission" date="2018-10" db="EMBL/GenBank/DDBJ databases">
        <title>Genomic Encyclopedia of Archaeal and Bacterial Type Strains, Phase II (KMG-II): from individual species to whole genera.</title>
        <authorList>
            <person name="Goeker M."/>
        </authorList>
    </citation>
    <scope>NUCLEOTIDE SEQUENCE [LARGE SCALE GENOMIC DNA]</scope>
    <source>
        <strain evidence="2 3">RP-AC37</strain>
    </source>
</reference>
<dbReference type="InterPro" id="IPR003111">
    <property type="entry name" value="Lon_prtase_N"/>
</dbReference>
<dbReference type="Proteomes" id="UP000281955">
    <property type="component" value="Unassembled WGS sequence"/>
</dbReference>
<organism evidence="2 3">
    <name type="scientific">Motilibacter peucedani</name>
    <dbReference type="NCBI Taxonomy" id="598650"/>
    <lineage>
        <taxon>Bacteria</taxon>
        <taxon>Bacillati</taxon>
        <taxon>Actinomycetota</taxon>
        <taxon>Actinomycetes</taxon>
        <taxon>Motilibacterales</taxon>
        <taxon>Motilibacteraceae</taxon>
        <taxon>Motilibacter</taxon>
    </lineage>
</organism>
<keyword evidence="3" id="KW-1185">Reference proteome</keyword>
<dbReference type="Gene3D" id="2.30.130.40">
    <property type="entry name" value="LON domain-like"/>
    <property type="match status" value="1"/>
</dbReference>
<dbReference type="Pfam" id="PF02190">
    <property type="entry name" value="LON_substr_bdg"/>
    <property type="match status" value="1"/>
</dbReference>
<gene>
    <name evidence="2" type="ORF">CLV35_0082</name>
</gene>
<dbReference type="RefSeq" id="WP_183061531.1">
    <property type="nucleotide sequence ID" value="NZ_RBWV01000001.1"/>
</dbReference>
<feature type="domain" description="Lon N-terminal" evidence="1">
    <location>
        <begin position="6"/>
        <end position="218"/>
    </location>
</feature>
<dbReference type="PANTHER" id="PTHR46732:SF8">
    <property type="entry name" value="ATP-DEPENDENT PROTEASE LA (LON) DOMAIN PROTEIN"/>
    <property type="match status" value="1"/>
</dbReference>
<evidence type="ECO:0000259" key="1">
    <source>
        <dbReference type="PROSITE" id="PS51787"/>
    </source>
</evidence>
<dbReference type="SMART" id="SM00464">
    <property type="entry name" value="LON"/>
    <property type="match status" value="1"/>
</dbReference>
<dbReference type="Gene3D" id="1.20.58.1480">
    <property type="match status" value="1"/>
</dbReference>
<evidence type="ECO:0000313" key="3">
    <source>
        <dbReference type="Proteomes" id="UP000281955"/>
    </source>
</evidence>
<dbReference type="InParanoid" id="A0A420XVF2"/>
<dbReference type="PROSITE" id="PS51787">
    <property type="entry name" value="LON_N"/>
    <property type="match status" value="1"/>
</dbReference>
<dbReference type="EMBL" id="RBWV01000001">
    <property type="protein sequence ID" value="RKS84265.1"/>
    <property type="molecule type" value="Genomic_DNA"/>
</dbReference>
<dbReference type="AlphaFoldDB" id="A0A420XVF2"/>
<protein>
    <recommendedName>
        <fullName evidence="1">Lon N-terminal domain-containing protein</fullName>
    </recommendedName>
</protein>
<comment type="caution">
    <text evidence="2">The sequence shown here is derived from an EMBL/GenBank/DDBJ whole genome shotgun (WGS) entry which is preliminary data.</text>
</comment>
<dbReference type="InterPro" id="IPR015947">
    <property type="entry name" value="PUA-like_sf"/>
</dbReference>
<accession>A0A420XVF2</accession>
<name>A0A420XVF2_9ACTN</name>
<dbReference type="PANTHER" id="PTHR46732">
    <property type="entry name" value="ATP-DEPENDENT PROTEASE LA (LON) DOMAIN PROTEIN"/>
    <property type="match status" value="1"/>
</dbReference>
<proteinExistence type="predicted"/>
<sequence length="243" mass="25702">MDDQAHERLPLFPLGTPLVPGSSLELHVFEPRYRRFVEHLLAAPEPRRDFGVVALRGGGEVGDDVADDLGAVHVVGCAAHLQEAVALPDGRFELSALATRRFVLHAIEPGEGEPRGPRSGARWAQGSVRWLADEPGDDADELAVPVAQLLARYVAALPGSIAGGLDLPEAGVALDAVGVSYAVARAVVLAVHERQALLEAPDAAARLRLARRLLRREHALLTGGLPSLPVSRADLAGEPLSVN</sequence>
<evidence type="ECO:0000313" key="2">
    <source>
        <dbReference type="EMBL" id="RKS84265.1"/>
    </source>
</evidence>